<dbReference type="InterPro" id="IPR014720">
    <property type="entry name" value="dsRBD_dom"/>
</dbReference>
<dbReference type="SUPFAM" id="SSF54768">
    <property type="entry name" value="dsRNA-binding domain-like"/>
    <property type="match status" value="2"/>
</dbReference>
<gene>
    <name evidence="5" type="ORF">DEO72_LG1g1992</name>
</gene>
<name>A0A4D6KNV8_VIGUN</name>
<keyword evidence="1" id="KW-0677">Repeat</keyword>
<dbReference type="AlphaFoldDB" id="A0A4D6KNV8"/>
<evidence type="ECO:0000259" key="4">
    <source>
        <dbReference type="PROSITE" id="PS50137"/>
    </source>
</evidence>
<dbReference type="PROSITE" id="PS50137">
    <property type="entry name" value="DS_RBD"/>
    <property type="match status" value="2"/>
</dbReference>
<evidence type="ECO:0000256" key="1">
    <source>
        <dbReference type="ARBA" id="ARBA00022737"/>
    </source>
</evidence>
<evidence type="ECO:0000313" key="6">
    <source>
        <dbReference type="Proteomes" id="UP000501690"/>
    </source>
</evidence>
<dbReference type="SMART" id="SM00358">
    <property type="entry name" value="DSRM"/>
    <property type="match status" value="2"/>
</dbReference>
<dbReference type="GO" id="GO:0003723">
    <property type="term" value="F:RNA binding"/>
    <property type="evidence" value="ECO:0007669"/>
    <property type="project" value="UniProtKB-UniRule"/>
</dbReference>
<protein>
    <submittedName>
        <fullName evidence="5">Ribonuclease III</fullName>
    </submittedName>
</protein>
<keyword evidence="6" id="KW-1185">Reference proteome</keyword>
<proteinExistence type="predicted"/>
<organism evidence="5 6">
    <name type="scientific">Vigna unguiculata</name>
    <name type="common">Cowpea</name>
    <dbReference type="NCBI Taxonomy" id="3917"/>
    <lineage>
        <taxon>Eukaryota</taxon>
        <taxon>Viridiplantae</taxon>
        <taxon>Streptophyta</taxon>
        <taxon>Embryophyta</taxon>
        <taxon>Tracheophyta</taxon>
        <taxon>Spermatophyta</taxon>
        <taxon>Magnoliopsida</taxon>
        <taxon>eudicotyledons</taxon>
        <taxon>Gunneridae</taxon>
        <taxon>Pentapetalae</taxon>
        <taxon>rosids</taxon>
        <taxon>fabids</taxon>
        <taxon>Fabales</taxon>
        <taxon>Fabaceae</taxon>
        <taxon>Papilionoideae</taxon>
        <taxon>50 kb inversion clade</taxon>
        <taxon>NPAAA clade</taxon>
        <taxon>indigoferoid/millettioid clade</taxon>
        <taxon>Phaseoleae</taxon>
        <taxon>Vigna</taxon>
    </lineage>
</organism>
<evidence type="ECO:0000256" key="3">
    <source>
        <dbReference type="PROSITE-ProRule" id="PRU00266"/>
    </source>
</evidence>
<reference evidence="5 6" key="1">
    <citation type="submission" date="2019-04" db="EMBL/GenBank/DDBJ databases">
        <title>An improved genome assembly and genetic linkage map for asparagus bean, Vigna unguiculata ssp. sesquipedialis.</title>
        <authorList>
            <person name="Xia Q."/>
            <person name="Zhang R."/>
            <person name="Dong Y."/>
        </authorList>
    </citation>
    <scope>NUCLEOTIDE SEQUENCE [LARGE SCALE GENOMIC DNA]</scope>
    <source>
        <tissue evidence="5">Leaf</tissue>
    </source>
</reference>
<dbReference type="PANTHER" id="PTHR46031:SF31">
    <property type="entry name" value="DOUBLE-STRANDED RNA-BINDING PROTEIN 1-LIKE"/>
    <property type="match status" value="1"/>
</dbReference>
<dbReference type="PANTHER" id="PTHR46031">
    <property type="match status" value="1"/>
</dbReference>
<evidence type="ECO:0000256" key="2">
    <source>
        <dbReference type="ARBA" id="ARBA00022884"/>
    </source>
</evidence>
<dbReference type="Pfam" id="PF00035">
    <property type="entry name" value="dsrm"/>
    <property type="match status" value="2"/>
</dbReference>
<accession>A0A4D6KNV8</accession>
<dbReference type="Proteomes" id="UP000501690">
    <property type="component" value="Linkage Group LG1"/>
</dbReference>
<dbReference type="Gene3D" id="3.30.160.20">
    <property type="match status" value="2"/>
</dbReference>
<dbReference type="EMBL" id="CP039345">
    <property type="protein sequence ID" value="QCD78360.1"/>
    <property type="molecule type" value="Genomic_DNA"/>
</dbReference>
<feature type="domain" description="DRBM" evidence="4">
    <location>
        <begin position="1"/>
        <end position="70"/>
    </location>
</feature>
<sequence length="322" mass="35506">MYKTKLQELCHKRKWGLPSYSAMKDGPDHIPSFKASVHVHGVIFTSSSASSSLKEAKNQAAMVAFLSLSSESSTQTSEHCTKEQIRAVKPQDSSIPAESSVIIDDMDCIHKIHLQNNARMNNLHPPVFACKIEDLPPAKDFKAAVLVDGHSVESPSFTNTIKETAQASDLMSLSLDIFEKAIILGDSDSFKTSLMKLTSREGFHKPTYKTMQAGSPNMPTFFSTLEVEGEEFHGKGCRSKKEAEEDAAKIAYIALKKCGLSLYAVFSPSPIEHKAVQSILSSDIVNCLQNLKLEDLNDTLYENVKVTNEEVQKSSFLQSPDE</sequence>
<keyword evidence="2 3" id="KW-0694">RNA-binding</keyword>
<evidence type="ECO:0000313" key="5">
    <source>
        <dbReference type="EMBL" id="QCD78360.1"/>
    </source>
</evidence>
<feature type="domain" description="DRBM" evidence="4">
    <location>
        <begin position="189"/>
        <end position="257"/>
    </location>
</feature>